<dbReference type="FunFam" id="1.10.8.1220:FF:000001">
    <property type="entry name" value="Dynein axonemal heavy chain 5"/>
    <property type="match status" value="1"/>
</dbReference>
<dbReference type="PANTHER" id="PTHR46532">
    <property type="entry name" value="MALE FERTILITY FACTOR KL5"/>
    <property type="match status" value="1"/>
</dbReference>
<reference evidence="16" key="1">
    <citation type="submission" date="2025-08" db="UniProtKB">
        <authorList>
            <consortium name="Ensembl"/>
        </authorList>
    </citation>
    <scope>IDENTIFICATION</scope>
</reference>
<keyword evidence="6" id="KW-0547">Nucleotide-binding</keyword>
<evidence type="ECO:0000256" key="7">
    <source>
        <dbReference type="ARBA" id="ARBA00022840"/>
    </source>
</evidence>
<dbReference type="FunFam" id="3.40.50.300:FF:000543">
    <property type="entry name" value="Dynein axonemal heavy chain 5"/>
    <property type="match status" value="1"/>
</dbReference>
<comment type="subcellular location">
    <subcellularLocation>
        <location evidence="1">Cytoplasm</location>
        <location evidence="1">Cytoskeleton</location>
        <location evidence="1">Cilium axoneme</location>
    </subcellularLocation>
</comment>
<comment type="similarity">
    <text evidence="2">Belongs to the dynein heavy chain family.</text>
</comment>
<feature type="domain" description="AAA+ ATPase" evidence="15">
    <location>
        <begin position="15"/>
        <end position="151"/>
    </location>
</feature>
<dbReference type="GO" id="GO:0031514">
    <property type="term" value="C:motile cilium"/>
    <property type="evidence" value="ECO:0007669"/>
    <property type="project" value="UniProtKB-ARBA"/>
</dbReference>
<dbReference type="GO" id="GO:0005874">
    <property type="term" value="C:microtubule"/>
    <property type="evidence" value="ECO:0007669"/>
    <property type="project" value="UniProtKB-KW"/>
</dbReference>
<dbReference type="GO" id="GO:0005524">
    <property type="term" value="F:ATP binding"/>
    <property type="evidence" value="ECO:0007669"/>
    <property type="project" value="UniProtKB-KW"/>
</dbReference>
<dbReference type="Gene3D" id="1.10.8.720">
    <property type="entry name" value="Region D6 of dynein motor"/>
    <property type="match status" value="1"/>
</dbReference>
<dbReference type="InterPro" id="IPR027417">
    <property type="entry name" value="P-loop_NTPase"/>
</dbReference>
<keyword evidence="9 14" id="KW-0175">Coiled coil</keyword>
<evidence type="ECO:0000256" key="4">
    <source>
        <dbReference type="ARBA" id="ARBA00022701"/>
    </source>
</evidence>
<feature type="domain" description="AAA+ ATPase" evidence="15">
    <location>
        <begin position="294"/>
        <end position="423"/>
    </location>
</feature>
<keyword evidence="7" id="KW-0067">ATP-binding</keyword>
<feature type="domain" description="AAA+ ATPase" evidence="15">
    <location>
        <begin position="596"/>
        <end position="744"/>
    </location>
</feature>
<dbReference type="FunFam" id="3.40.50.300:FF:000044">
    <property type="entry name" value="Dynein heavy chain 5, axonemal"/>
    <property type="match status" value="1"/>
</dbReference>
<dbReference type="InterPro" id="IPR041658">
    <property type="entry name" value="AAA_lid_11"/>
</dbReference>
<dbReference type="FunFam" id="3.40.50.300:FF:000320">
    <property type="entry name" value="Dynein, axonemal, heavy chain 5"/>
    <property type="match status" value="1"/>
</dbReference>
<feature type="coiled-coil region" evidence="14">
    <location>
        <begin position="1607"/>
        <end position="1634"/>
    </location>
</feature>
<evidence type="ECO:0000256" key="14">
    <source>
        <dbReference type="SAM" id="Coils"/>
    </source>
</evidence>
<dbReference type="GO" id="GO:0005858">
    <property type="term" value="C:axonemal dynein complex"/>
    <property type="evidence" value="ECO:0007669"/>
    <property type="project" value="TreeGrafter"/>
</dbReference>
<dbReference type="InterPro" id="IPR035706">
    <property type="entry name" value="AAA_9"/>
</dbReference>
<reference evidence="16" key="2">
    <citation type="submission" date="2025-09" db="UniProtKB">
        <authorList>
            <consortium name="Ensembl"/>
        </authorList>
    </citation>
    <scope>IDENTIFICATION</scope>
</reference>
<dbReference type="Gene3D" id="1.10.8.1220">
    <property type="match status" value="1"/>
</dbReference>
<dbReference type="Pfam" id="PF12780">
    <property type="entry name" value="AAA_8"/>
    <property type="match status" value="1"/>
</dbReference>
<dbReference type="FunFam" id="1.10.8.720:FF:000004">
    <property type="entry name" value="Dynein heavy chain 5, axonemal"/>
    <property type="match status" value="1"/>
</dbReference>
<keyword evidence="5" id="KW-0677">Repeat</keyword>
<evidence type="ECO:0000256" key="10">
    <source>
        <dbReference type="ARBA" id="ARBA00023069"/>
    </source>
</evidence>
<evidence type="ECO:0000256" key="9">
    <source>
        <dbReference type="ARBA" id="ARBA00023054"/>
    </source>
</evidence>
<dbReference type="Gene3D" id="1.20.920.30">
    <property type="match status" value="1"/>
</dbReference>
<dbReference type="GO" id="GO:0051959">
    <property type="term" value="F:dynein light intermediate chain binding"/>
    <property type="evidence" value="ECO:0007669"/>
    <property type="project" value="InterPro"/>
</dbReference>
<dbReference type="InterPro" id="IPR004273">
    <property type="entry name" value="Dynein_heavy_D6_P-loop"/>
</dbReference>
<dbReference type="FunFam" id="3.40.50.300:FF:000049">
    <property type="entry name" value="Dynein, axonemal, heavy chain 5"/>
    <property type="match status" value="1"/>
</dbReference>
<dbReference type="GO" id="GO:0045505">
    <property type="term" value="F:dynein intermediate chain binding"/>
    <property type="evidence" value="ECO:0007669"/>
    <property type="project" value="InterPro"/>
</dbReference>
<dbReference type="FunFam" id="1.20.920.30:FF:000004">
    <property type="entry name" value="Dynein axonemal heavy chain 5"/>
    <property type="match status" value="1"/>
</dbReference>
<feature type="coiled-coil region" evidence="14">
    <location>
        <begin position="1301"/>
        <end position="1356"/>
    </location>
</feature>
<evidence type="ECO:0000256" key="13">
    <source>
        <dbReference type="ARBA" id="ARBA00023273"/>
    </source>
</evidence>
<dbReference type="FunFam" id="1.10.8.710:FF:000003">
    <property type="entry name" value="Dynein axonemal heavy chain 5"/>
    <property type="match status" value="1"/>
</dbReference>
<dbReference type="Gene3D" id="1.20.1270.280">
    <property type="match status" value="1"/>
</dbReference>
<evidence type="ECO:0000256" key="2">
    <source>
        <dbReference type="ARBA" id="ARBA00008887"/>
    </source>
</evidence>
<keyword evidence="3" id="KW-0963">Cytoplasm</keyword>
<dbReference type="InterPro" id="IPR035699">
    <property type="entry name" value="AAA_6"/>
</dbReference>
<organism evidence="16 17">
    <name type="scientific">Sinocyclocheilus rhinocerous</name>
    <dbReference type="NCBI Taxonomy" id="307959"/>
    <lineage>
        <taxon>Eukaryota</taxon>
        <taxon>Metazoa</taxon>
        <taxon>Chordata</taxon>
        <taxon>Craniata</taxon>
        <taxon>Vertebrata</taxon>
        <taxon>Euteleostomi</taxon>
        <taxon>Actinopterygii</taxon>
        <taxon>Neopterygii</taxon>
        <taxon>Teleostei</taxon>
        <taxon>Ostariophysi</taxon>
        <taxon>Cypriniformes</taxon>
        <taxon>Cyprinidae</taxon>
        <taxon>Cyprininae</taxon>
        <taxon>Sinocyclocheilus</taxon>
    </lineage>
</organism>
<evidence type="ECO:0000256" key="6">
    <source>
        <dbReference type="ARBA" id="ARBA00022741"/>
    </source>
</evidence>
<dbReference type="InterPro" id="IPR041228">
    <property type="entry name" value="Dynein_C"/>
</dbReference>
<dbReference type="InterPro" id="IPR043160">
    <property type="entry name" value="Dynein_C_barrel"/>
</dbReference>
<dbReference type="InterPro" id="IPR024317">
    <property type="entry name" value="Dynein_heavy_chain_D4_dom"/>
</dbReference>
<dbReference type="InterPro" id="IPR042219">
    <property type="entry name" value="AAA_lid_11_sf"/>
</dbReference>
<dbReference type="Pfam" id="PF12775">
    <property type="entry name" value="AAA_7"/>
    <property type="match status" value="1"/>
</dbReference>
<dbReference type="SMART" id="SM00382">
    <property type="entry name" value="AAA"/>
    <property type="match status" value="3"/>
</dbReference>
<dbReference type="Pfam" id="PF03028">
    <property type="entry name" value="Dynein_heavy"/>
    <property type="match status" value="1"/>
</dbReference>
<keyword evidence="12" id="KW-0206">Cytoskeleton</keyword>
<dbReference type="InterPro" id="IPR043157">
    <property type="entry name" value="Dynein_AAA1S"/>
</dbReference>
<evidence type="ECO:0000256" key="12">
    <source>
        <dbReference type="ARBA" id="ARBA00023212"/>
    </source>
</evidence>
<evidence type="ECO:0000256" key="1">
    <source>
        <dbReference type="ARBA" id="ARBA00004430"/>
    </source>
</evidence>
<keyword evidence="10" id="KW-0969">Cilium</keyword>
<name>A0A673MH18_9TELE</name>
<dbReference type="FunFam" id="3.40.50.300:FF:001221">
    <property type="entry name" value="Axonemal dynein heavy chain 8"/>
    <property type="match status" value="1"/>
</dbReference>
<dbReference type="InterPro" id="IPR026983">
    <property type="entry name" value="DHC"/>
</dbReference>
<evidence type="ECO:0000256" key="8">
    <source>
        <dbReference type="ARBA" id="ARBA00023017"/>
    </source>
</evidence>
<evidence type="ECO:0000256" key="3">
    <source>
        <dbReference type="ARBA" id="ARBA00022490"/>
    </source>
</evidence>
<dbReference type="Gene3D" id="3.10.490.20">
    <property type="match status" value="1"/>
</dbReference>
<dbReference type="GO" id="GO:0007018">
    <property type="term" value="P:microtubule-based movement"/>
    <property type="evidence" value="ECO:0007669"/>
    <property type="project" value="InterPro"/>
</dbReference>
<dbReference type="Pfam" id="PF12781">
    <property type="entry name" value="AAA_9"/>
    <property type="match status" value="1"/>
</dbReference>
<dbReference type="Ensembl" id="ENSSRHT00000091230.1">
    <property type="protein sequence ID" value="ENSSRHP00000088827.1"/>
    <property type="gene ID" value="ENSSRHG00000043942.1"/>
</dbReference>
<dbReference type="Gene3D" id="3.40.50.300">
    <property type="entry name" value="P-loop containing nucleotide triphosphate hydrolases"/>
    <property type="match status" value="5"/>
</dbReference>
<feature type="coiled-coil region" evidence="14">
    <location>
        <begin position="1081"/>
        <end position="1115"/>
    </location>
</feature>
<dbReference type="FunFam" id="1.20.1270.280:FF:000002">
    <property type="entry name" value="Dynein heavy chain 5, axonemal"/>
    <property type="match status" value="1"/>
</dbReference>
<evidence type="ECO:0000313" key="16">
    <source>
        <dbReference type="Ensembl" id="ENSSRHP00000088827.1"/>
    </source>
</evidence>
<dbReference type="Pfam" id="PF18198">
    <property type="entry name" value="AAA_lid_11"/>
    <property type="match status" value="1"/>
</dbReference>
<dbReference type="Pfam" id="PF18199">
    <property type="entry name" value="Dynein_C"/>
    <property type="match status" value="1"/>
</dbReference>
<evidence type="ECO:0000313" key="17">
    <source>
        <dbReference type="Proteomes" id="UP000472270"/>
    </source>
</evidence>
<dbReference type="InterPro" id="IPR024743">
    <property type="entry name" value="Dynein_HC_stalk"/>
</dbReference>
<dbReference type="GO" id="GO:0008569">
    <property type="term" value="F:minus-end-directed microtubule motor activity"/>
    <property type="evidence" value="ECO:0007669"/>
    <property type="project" value="InterPro"/>
</dbReference>
<keyword evidence="13" id="KW-0966">Cell projection</keyword>
<protein>
    <submittedName>
        <fullName evidence="16">Dynein, axonemal, heavy chain 5</fullName>
    </submittedName>
</protein>
<dbReference type="Pfam" id="PF12777">
    <property type="entry name" value="MT"/>
    <property type="match status" value="1"/>
</dbReference>
<dbReference type="FunFam" id="1.20.920.20:FF:000004">
    <property type="entry name" value="Dynein axonemal heavy chain 5"/>
    <property type="match status" value="1"/>
</dbReference>
<evidence type="ECO:0000256" key="5">
    <source>
        <dbReference type="ARBA" id="ARBA00022737"/>
    </source>
</evidence>
<sequence>ICYITLAQALGMSMGGAPAGPAGTGKTETTKDMGRCLGKYVVVFNCSDQMDFRGLGRIFKGLAQSGSWGCFDEFNCIDLPVLSVAAQQIAIVLTCKKERRKNFIFTDGDNVEMNPEFGIFLTMNPGYAGRQELPENLKINFRSVAMMVPDRQIIIRVKLASCGFIDNIELARKFFTLYKLCEEQLSKQVHYDFGLRNILSVLHTLGAAKRANPNDTESTIVMRVLRDMNLSKLIDEDEPLFLSLMEDLFPGIKLDKAGYPDLESAIDKQVTEAGLINHPPWRLKVIQLYETQRVRNGMMALGPSGAGKTACIHTLMKAMTDCGQPHREMRMNPKAITAPQMFGRLDVATNDWTDGIFSTLWRKTLRAKKGEHIWIVLDGPVDAIWIENLNSVLDDNRTLTLANGDRIPMAPNCKIVFEPHNIDNASPATVSRNGMVFMSSSVLNWSPILEGWLKNRSLQEGVVLRELFSSSFPELYRFSTQSLQYKMEMLEAFIIMQCINMLQGLIQPKVEQGGELSREHMDVGALLELDDRMKLERWLRHHDKVGLDLPNIPPHTIVSFAEYIYPPDSTPEYGSILVPNVDNVRTDFLIQTIAKQGKAVLLIGEQGTAKTVIIKGYMSKYDPESHTAKSLNFSSATTPLMFQRSVESYVDKRMGTTYGPPAGKKMSIFIDDVNMPVINEWGDQVTNEIVRQLMEQNGFFNLEKPGEFTNIVDIQFLAAMIHPGGGRNDIPQRLKRQFSIFNCTLPSNASIDKIFGVIGCGHYCSHLGFSEEVRNTVVRLVPLTRRLWQLTKVKMLPTPANFHYIFNLRDLSRIWQGMLSVTAEVISSSDVLLRLWKHECKRVIADRFTAPEDVAWFDYTLAKLVEEELGEEERMVVDLGVDSYFVDFLRDAPEATGEEPEETDFDMPKVYEPIKSVDSLMERLNMFLSHYNESIRGAGMDMVFFRDAMIHLVKISRIIRTPRGNALLVGVGGSGKQSLTRLASFIAGYKTFQITLTRSYNTLNLMEDLKGLYRTAGQQGKGISFIFTDNEIKDESFLEYMNNVLSSGEVRQTHTKIAKLHVFPRLQLFCFIRMNTGLQKLKEASESVATLSKELEVKEKELQIANEKADMVLKEVTVKAQAAENVKVEVQKVKDKAQAIVDSISADKAIAEEKLEAARPALEEAEAALQTIKPSDIATVRTLGRPPHLIMRIMDCVSLLFQRRVNTVKIDPEKNCTMPSWQESLKLMTAGNFLGSLQQFPKDTINEEVVELLSPYFDMADYNIETAKRVCGNVAGLCSWTKAMAAFFSINKEVLPLKANLAVQENRLAIANVDLQKAQAELDAKQAELDVVQTEYEKAMLEKQTLREDAERCRHKMQTASSLISGLAGEKERWTQLSKEFAAQTKRLVGDVVLATAFLSYSGPFNQVFRNFLLTDWQREMKSRRIPFRTNLNLTEMLIDAPTVSEWNLQGLPNDDLSIQNGIIVTKAARFPLLIGPQTQGKIWIKNKESKNELQITSLNHKYFRNHLEDSLSLGRPLLIEDVGEELDPALDNVLEKNFIKTGFTYKVKVGDKEVDVMKGFRLYVTTKLPNPAYTPEISARTSIIDFTVTMRGLEDQLLGRVILTEKQELEKERIDLLEDVTANKRKMKELEDNLLFRLTSTQGSLVDDESLITVLGNTKRTAEEVTQKLQIAAETEIQINAAREEYRPVATRGSILYFLITEMSMVNVMYQTSLRQFLGLFDLSLTKSSKSPITSKRIANIIEYMTFEVHKYAARGLYEEHKFLFTLLLTLKIDMQSNRVKHEEFLTLIKGGASLDLKACPPKAAKWILDITWLNLVELSKLWQFSDILDQIARHEKQWKSWFDREAPEEEPIPNAYDQALDCFRRLLLIRSWCPDRTIAQARKYIMHSMGERYAEGVILDLEKTWEESDPRTPLICFLSMGSDPTDPIIALGKRQRIETRYVSMGQGQEVHACKLLQHSMANGGWALLQNCHLGLHFMDELMDTITETDSVHDTFRLWMTTEVHRHFPITLLQMSIKFTNEPPEGLKAGLKRTYVGDQDLLDVSNMVQWRPMLYGVAFLHSTVQERRKFGPLGWNIPYEFNQADFNATIQFVQNHLDDIDTKKGVSWNTVQYMIGEIQYGGRVTDDYDKRLLNTFAKVWFNENMFSPDFNFYKGYSIPRCNSVDQYLQYVQGLPTYDTPEVFGLHPNADITYQSKLAKDVLDTILNIQPKDSSSGGGETREAIVGRLADDMLEKLPPDFVPSEVRERLISMGPLQPMNIFLRQEIDCMQRVIVLVRNTLSDLKLAIDGTIIMSENLRDALDCMYDSRIPARWKKASWASNTLGFWFTELLERNQQFHSWIFEGRPNCFWMTGFFNPQGFLTAMRKEITRANKGWALDRMVLCNEVTKWMKDDITQPPAEGVYVYGLYLEGAKRLKLKEEEEKKKYVLLAPFVDPGVKDPRLYSCPIYKKPVRTDLNYIAAVDLRTSHPPEYWILRGVALLCDVK</sequence>
<dbReference type="Pfam" id="PF12774">
    <property type="entry name" value="AAA_6"/>
    <property type="match status" value="1"/>
</dbReference>
<dbReference type="Gene3D" id="1.10.8.710">
    <property type="match status" value="1"/>
</dbReference>
<dbReference type="PANTHER" id="PTHR46532:SF13">
    <property type="entry name" value="CYTOPLASMIC DYNEIN 1 HEAVY CHAIN 1"/>
    <property type="match status" value="1"/>
</dbReference>
<evidence type="ECO:0000259" key="15">
    <source>
        <dbReference type="SMART" id="SM00382"/>
    </source>
</evidence>
<accession>A0A673MH18</accession>
<dbReference type="InterPro" id="IPR003593">
    <property type="entry name" value="AAA+_ATPase"/>
</dbReference>
<dbReference type="Proteomes" id="UP000472270">
    <property type="component" value="Unassembled WGS sequence"/>
</dbReference>
<keyword evidence="17" id="KW-1185">Reference proteome</keyword>
<proteinExistence type="inferred from homology"/>
<dbReference type="Pfam" id="PF17857">
    <property type="entry name" value="AAA_lid_1"/>
    <property type="match status" value="1"/>
</dbReference>
<dbReference type="Gene3D" id="1.20.920.20">
    <property type="match status" value="1"/>
</dbReference>
<dbReference type="Gene3D" id="6.10.140.1060">
    <property type="match status" value="1"/>
</dbReference>
<evidence type="ECO:0000256" key="11">
    <source>
        <dbReference type="ARBA" id="ARBA00023175"/>
    </source>
</evidence>
<keyword evidence="11" id="KW-0505">Motor protein</keyword>
<dbReference type="InterPro" id="IPR041589">
    <property type="entry name" value="DNAH3_AAA_lid_1"/>
</dbReference>
<keyword evidence="4" id="KW-0493">Microtubule</keyword>
<dbReference type="SUPFAM" id="SSF52540">
    <property type="entry name" value="P-loop containing nucleoside triphosphate hydrolases"/>
    <property type="match status" value="4"/>
</dbReference>
<keyword evidence="8" id="KW-0243">Dynein</keyword>